<evidence type="ECO:0000313" key="3">
    <source>
        <dbReference type="Proteomes" id="UP000238762"/>
    </source>
</evidence>
<dbReference type="InterPro" id="IPR049789">
    <property type="entry name" value="ArsI/CadI-like"/>
</dbReference>
<dbReference type="InterPro" id="IPR052393">
    <property type="entry name" value="Cadmium-induced_rsp"/>
</dbReference>
<reference evidence="2 3" key="1">
    <citation type="submission" date="2018-02" db="EMBL/GenBank/DDBJ databases">
        <authorList>
            <person name="Cohen D.B."/>
            <person name="Kent A.D."/>
        </authorList>
    </citation>
    <scope>NUCLEOTIDE SEQUENCE [LARGE SCALE GENOMIC DNA]</scope>
    <source>
        <strain evidence="2 3">CCAP 1448/3</strain>
    </source>
</reference>
<protein>
    <recommendedName>
        <fullName evidence="1">VOC domain-containing protein</fullName>
    </recommendedName>
</protein>
<dbReference type="RefSeq" id="WP_106287858.1">
    <property type="nucleotide sequence ID" value="NZ_CAWNTC010000240.1"/>
</dbReference>
<dbReference type="NCBIfam" id="NF041414">
    <property type="entry name" value="ArsI_CadI_VOC"/>
    <property type="match status" value="2"/>
</dbReference>
<feature type="domain" description="VOC" evidence="1">
    <location>
        <begin position="280"/>
        <end position="399"/>
    </location>
</feature>
<dbReference type="PROSITE" id="PS51819">
    <property type="entry name" value="VOC"/>
    <property type="match status" value="2"/>
</dbReference>
<reference evidence="2 3" key="2">
    <citation type="submission" date="2018-03" db="EMBL/GenBank/DDBJ databases">
        <title>The ancient ancestry and fast evolution of plastids.</title>
        <authorList>
            <person name="Moore K.R."/>
            <person name="Magnabosco C."/>
            <person name="Momper L."/>
            <person name="Gold D.A."/>
            <person name="Bosak T."/>
            <person name="Fournier G.P."/>
        </authorList>
    </citation>
    <scope>NUCLEOTIDE SEQUENCE [LARGE SCALE GENOMIC DNA]</scope>
    <source>
        <strain evidence="2 3">CCAP 1448/3</strain>
    </source>
</reference>
<dbReference type="InterPro" id="IPR029068">
    <property type="entry name" value="Glyas_Bleomycin-R_OHBP_Dase"/>
</dbReference>
<evidence type="ECO:0000313" key="2">
    <source>
        <dbReference type="EMBL" id="PSB03875.1"/>
    </source>
</evidence>
<dbReference type="OrthoDB" id="9789608at2"/>
<dbReference type="Gene3D" id="3.10.180.10">
    <property type="entry name" value="2,3-Dihydroxybiphenyl 1,2-Dioxygenase, domain 1"/>
    <property type="match status" value="2"/>
</dbReference>
<comment type="caution">
    <text evidence="2">The sequence shown here is derived from an EMBL/GenBank/DDBJ whole genome shotgun (WGS) entry which is preliminary data.</text>
</comment>
<dbReference type="Pfam" id="PF00903">
    <property type="entry name" value="Glyoxalase"/>
    <property type="match status" value="2"/>
</dbReference>
<dbReference type="Proteomes" id="UP000238762">
    <property type="component" value="Unassembled WGS sequence"/>
</dbReference>
<dbReference type="InterPro" id="IPR004360">
    <property type="entry name" value="Glyas_Fos-R_dOase_dom"/>
</dbReference>
<name>A0A2T1C6H1_9CYAN</name>
<dbReference type="PANTHER" id="PTHR41294">
    <property type="entry name" value="CADMIUM-INDUCED PROTEIN CADI"/>
    <property type="match status" value="1"/>
</dbReference>
<dbReference type="PANTHER" id="PTHR41294:SF1">
    <property type="entry name" value="CADMIUM-INDUCED PROTEIN CADI"/>
    <property type="match status" value="1"/>
</dbReference>
<accession>A0A2T1C6H1</accession>
<keyword evidence="3" id="KW-1185">Reference proteome</keyword>
<sequence>MQIDIYVEREQDLDTIQHLNRSLEAENLPANLSGINLYTSEEIPTQVLEVMMLKKEYTFPLTIANGHPVLSGRFPELREIQDYLKQGVEEPEILVDRAVSAVEFLTEKRIHCNIIARDVTKSVIFYRTLFNHNPVKHKVDYAKFELEEPPVNLSLLHNDTFGKAGQGLINHLGIQVKDSQAIAQVKQRLSDNGFYFEEQSETAGCYAVQNKIWVPDPDGNLWEVFLVIEPEVNQGCTSDCICYQEITQTSLGTANQSCCEPQISSENKLFVSAIDFPGEKRIHANLITRNITRAVSFYQTLFNQSPVKLKTDYAKFEIDEPRLNLSLLENSGMTDPGEGLINHLGIQVKDSDAIVEIKRRLIKAGFEFEEEKQEACCYAVQTKIWAPDPDGNRWEVFIVVEAEADEGCGPDCICYYEMMQNVAATV</sequence>
<dbReference type="EMBL" id="PVWJ01000023">
    <property type="protein sequence ID" value="PSB03875.1"/>
    <property type="molecule type" value="Genomic_DNA"/>
</dbReference>
<dbReference type="SUPFAM" id="SSF54593">
    <property type="entry name" value="Glyoxalase/Bleomycin resistance protein/Dihydroxybiphenyl dioxygenase"/>
    <property type="match status" value="2"/>
</dbReference>
<organism evidence="2 3">
    <name type="scientific">Merismopedia glauca CCAP 1448/3</name>
    <dbReference type="NCBI Taxonomy" id="1296344"/>
    <lineage>
        <taxon>Bacteria</taxon>
        <taxon>Bacillati</taxon>
        <taxon>Cyanobacteriota</taxon>
        <taxon>Cyanophyceae</taxon>
        <taxon>Synechococcales</taxon>
        <taxon>Merismopediaceae</taxon>
        <taxon>Merismopedia</taxon>
    </lineage>
</organism>
<gene>
    <name evidence="2" type="ORF">C7B64_06635</name>
</gene>
<evidence type="ECO:0000259" key="1">
    <source>
        <dbReference type="PROSITE" id="PS51819"/>
    </source>
</evidence>
<dbReference type="GO" id="GO:0046686">
    <property type="term" value="P:response to cadmium ion"/>
    <property type="evidence" value="ECO:0007669"/>
    <property type="project" value="TreeGrafter"/>
</dbReference>
<proteinExistence type="predicted"/>
<feature type="domain" description="VOC" evidence="1">
    <location>
        <begin position="108"/>
        <end position="227"/>
    </location>
</feature>
<dbReference type="AlphaFoldDB" id="A0A2T1C6H1"/>
<dbReference type="InterPro" id="IPR037523">
    <property type="entry name" value="VOC_core"/>
</dbReference>